<dbReference type="Pfam" id="PF20717">
    <property type="entry name" value="DUF6829"/>
    <property type="match status" value="1"/>
</dbReference>
<dbReference type="AlphaFoldDB" id="A0A0D2BIJ2"/>
<evidence type="ECO:0000313" key="3">
    <source>
        <dbReference type="Proteomes" id="UP000054342"/>
    </source>
</evidence>
<dbReference type="RefSeq" id="XP_013312730.1">
    <property type="nucleotide sequence ID" value="XM_013457276.1"/>
</dbReference>
<evidence type="ECO:0000313" key="2">
    <source>
        <dbReference type="EMBL" id="KIW52146.1"/>
    </source>
</evidence>
<sequence>MDDQNKGNSQQQCNISPRILTACCSFRRSYEGRKRPSPDTAGDSRLQQVRHHRLVPDLRDHVSMSSSMSEHNNNQQRGLREVIADNSFWTMPDREFLTLIKSEFPSELQRLHNATFVRDSKAPGPEGPSISVILYGEDYAEVNRTLVGVLALRWLWNNDYETFVGRQSPAPVVLRRESFAWLREIYLKGLANPEDIYTLITSMVINDLGKDPNLAMDYAQKEGLDISKVNHDMILYHAVKARMVPALDRLTEENKACLLLGIKLGSDFNFGQLAQAENAPASLAGLADMNGHDRAFEVRFMEQVLDLAGASGHEDWTCAKKMIEPIFQSYRNVYDVAHAIISGKTSLREGYDIILTRKLDLLHRAGYQRDFDIQNPSDRALMRLFCLGNTSNAQNAEMYFTAFTERIPEAARQSLVHGLNLDGTVEEPAVQTTYIPAMLTKAVGNTVSGQDEEKLKAVAAVLRYLARCLVVERSRLERLPAGVTVIERDVKKIVPVLESEEFRNDPDVLDKEEIPEDQVANMAPGY</sequence>
<dbReference type="EMBL" id="KN847321">
    <property type="protein sequence ID" value="KIW52146.1"/>
    <property type="molecule type" value="Genomic_DNA"/>
</dbReference>
<keyword evidence="3" id="KW-1185">Reference proteome</keyword>
<name>A0A0D2BIJ2_9EURO</name>
<dbReference type="OrthoDB" id="5295627at2759"/>
<protein>
    <submittedName>
        <fullName evidence="2">Uncharacterized protein</fullName>
    </submittedName>
</protein>
<gene>
    <name evidence="2" type="ORF">PV05_07811</name>
</gene>
<reference evidence="2 3" key="1">
    <citation type="submission" date="2015-01" db="EMBL/GenBank/DDBJ databases">
        <title>The Genome Sequence of Exophiala xenobiotica CBS118157.</title>
        <authorList>
            <consortium name="The Broad Institute Genomics Platform"/>
            <person name="Cuomo C."/>
            <person name="de Hoog S."/>
            <person name="Gorbushina A."/>
            <person name="Stielow B."/>
            <person name="Teixiera M."/>
            <person name="Abouelleil A."/>
            <person name="Chapman S.B."/>
            <person name="Priest M."/>
            <person name="Young S.K."/>
            <person name="Wortman J."/>
            <person name="Nusbaum C."/>
            <person name="Birren B."/>
        </authorList>
    </citation>
    <scope>NUCLEOTIDE SEQUENCE [LARGE SCALE GENOMIC DNA]</scope>
    <source>
        <strain evidence="2 3">CBS 118157</strain>
    </source>
</reference>
<dbReference type="HOGENOM" id="CLU_046299_0_0_1"/>
<accession>A0A0D2BIJ2</accession>
<feature type="region of interest" description="Disordered" evidence="1">
    <location>
        <begin position="30"/>
        <end position="49"/>
    </location>
</feature>
<proteinExistence type="predicted"/>
<dbReference type="STRING" id="348802.A0A0D2BIJ2"/>
<dbReference type="InterPro" id="IPR049232">
    <property type="entry name" value="DUF6829"/>
</dbReference>
<dbReference type="GeneID" id="25329719"/>
<dbReference type="Proteomes" id="UP000054342">
    <property type="component" value="Unassembled WGS sequence"/>
</dbReference>
<evidence type="ECO:0000256" key="1">
    <source>
        <dbReference type="SAM" id="MobiDB-lite"/>
    </source>
</evidence>
<organism evidence="2 3">
    <name type="scientific">Exophiala xenobiotica</name>
    <dbReference type="NCBI Taxonomy" id="348802"/>
    <lineage>
        <taxon>Eukaryota</taxon>
        <taxon>Fungi</taxon>
        <taxon>Dikarya</taxon>
        <taxon>Ascomycota</taxon>
        <taxon>Pezizomycotina</taxon>
        <taxon>Eurotiomycetes</taxon>
        <taxon>Chaetothyriomycetidae</taxon>
        <taxon>Chaetothyriales</taxon>
        <taxon>Herpotrichiellaceae</taxon>
        <taxon>Exophiala</taxon>
    </lineage>
</organism>